<dbReference type="Gene3D" id="3.40.50.720">
    <property type="entry name" value="NAD(P)-binding Rossmann-like Domain"/>
    <property type="match status" value="1"/>
</dbReference>
<dbReference type="InterPro" id="IPR036291">
    <property type="entry name" value="NAD(P)-bd_dom_sf"/>
</dbReference>
<dbReference type="GO" id="GO:0006694">
    <property type="term" value="P:steroid biosynthetic process"/>
    <property type="evidence" value="ECO:0007669"/>
    <property type="project" value="InterPro"/>
</dbReference>
<evidence type="ECO:0000313" key="5">
    <source>
        <dbReference type="Proteomes" id="UP000187735"/>
    </source>
</evidence>
<evidence type="ECO:0000313" key="4">
    <source>
        <dbReference type="EMBL" id="APZ92837.1"/>
    </source>
</evidence>
<proteinExistence type="inferred from homology"/>
<keyword evidence="2" id="KW-0560">Oxidoreductase</keyword>
<dbReference type="GO" id="GO:0016616">
    <property type="term" value="F:oxidoreductase activity, acting on the CH-OH group of donors, NAD or NADP as acceptor"/>
    <property type="evidence" value="ECO:0007669"/>
    <property type="project" value="InterPro"/>
</dbReference>
<dbReference type="Proteomes" id="UP000187735">
    <property type="component" value="Chromosome"/>
</dbReference>
<dbReference type="InterPro" id="IPR050177">
    <property type="entry name" value="Lipid_A_modif_metabolic_enz"/>
</dbReference>
<dbReference type="PANTHER" id="PTHR43245:SF51">
    <property type="entry name" value="SHORT CHAIN DEHYDROGENASE_REDUCTASE FAMILY 42E, MEMBER 2"/>
    <property type="match status" value="1"/>
</dbReference>
<reference evidence="4 5" key="1">
    <citation type="journal article" date="2016" name="Front. Microbiol.">
        <title>Fuerstia marisgermanicae gen. nov., sp. nov., an Unusual Member of the Phylum Planctomycetes from the German Wadden Sea.</title>
        <authorList>
            <person name="Kohn T."/>
            <person name="Heuer A."/>
            <person name="Jogler M."/>
            <person name="Vollmers J."/>
            <person name="Boedeker C."/>
            <person name="Bunk B."/>
            <person name="Rast P."/>
            <person name="Borchert D."/>
            <person name="Glockner I."/>
            <person name="Freese H.M."/>
            <person name="Klenk H.P."/>
            <person name="Overmann J."/>
            <person name="Kaster A.K."/>
            <person name="Rohde M."/>
            <person name="Wiegand S."/>
            <person name="Jogler C."/>
        </authorList>
    </citation>
    <scope>NUCLEOTIDE SEQUENCE [LARGE SCALE GENOMIC DNA]</scope>
    <source>
        <strain evidence="4 5">NH11</strain>
    </source>
</reference>
<protein>
    <submittedName>
        <fullName evidence="4">Cholesterol dehydrogenase</fullName>
    </submittedName>
</protein>
<dbReference type="EMBL" id="CP017641">
    <property type="protein sequence ID" value="APZ92837.1"/>
    <property type="molecule type" value="Genomic_DNA"/>
</dbReference>
<evidence type="ECO:0000256" key="1">
    <source>
        <dbReference type="ARBA" id="ARBA00009219"/>
    </source>
</evidence>
<dbReference type="Pfam" id="PF01073">
    <property type="entry name" value="3Beta_HSD"/>
    <property type="match status" value="1"/>
</dbReference>
<feature type="domain" description="3-beta hydroxysteroid dehydrogenase/isomerase" evidence="3">
    <location>
        <begin position="4"/>
        <end position="241"/>
    </location>
</feature>
<organism evidence="4 5">
    <name type="scientific">Fuerstiella marisgermanici</name>
    <dbReference type="NCBI Taxonomy" id="1891926"/>
    <lineage>
        <taxon>Bacteria</taxon>
        <taxon>Pseudomonadati</taxon>
        <taxon>Planctomycetota</taxon>
        <taxon>Planctomycetia</taxon>
        <taxon>Planctomycetales</taxon>
        <taxon>Planctomycetaceae</taxon>
        <taxon>Fuerstiella</taxon>
    </lineage>
</organism>
<dbReference type="InterPro" id="IPR002225">
    <property type="entry name" value="3Beta_OHSteriod_DH/Estase"/>
</dbReference>
<name>A0A1P8WFM2_9PLAN</name>
<dbReference type="KEGG" id="fmr:Fuma_02449"/>
<gene>
    <name evidence="4" type="ORF">Fuma_02449</name>
</gene>
<dbReference type="OrthoDB" id="9811743at2"/>
<keyword evidence="5" id="KW-1185">Reference proteome</keyword>
<dbReference type="PANTHER" id="PTHR43245">
    <property type="entry name" value="BIFUNCTIONAL POLYMYXIN RESISTANCE PROTEIN ARNA"/>
    <property type="match status" value="1"/>
</dbReference>
<accession>A0A1P8WFM2</accession>
<sequence length="331" mass="36327">MKALVTGGGGFLGLYIVEQLLDAGHEVRVFCRGKYATLDRLNVHVVNGDLQDRQAVATACEGMDCVFHVAAVPGVWGTWQHYHGPNTIGTTNVIEAARQAGVQRLIYTSSPSVVFDGEEHIDADESLAYPSEWLCHYPHSKALAEQSVLAANDDDSFRTVSLRPHLIWGARDNHLIPRLLQKAKSGRLRRVGDGTNVVSVANVENAAAAHLQAEASLRETVSAAGNAYFVNEPEAVNLWSWIDQILELAKLPPVKKSISLATAHRVGRGLEKLWTWLPLPGEPPMTRFMALQLASSHSYSIEAAKRDFGYTPIVSMEEGMQRLATDINRMV</sequence>
<dbReference type="STRING" id="1891926.Fuma_02449"/>
<dbReference type="RefSeq" id="WP_077024404.1">
    <property type="nucleotide sequence ID" value="NZ_CP017641.1"/>
</dbReference>
<comment type="similarity">
    <text evidence="1">Belongs to the 3-beta-HSD family.</text>
</comment>
<evidence type="ECO:0000256" key="2">
    <source>
        <dbReference type="ARBA" id="ARBA00023002"/>
    </source>
</evidence>
<evidence type="ECO:0000259" key="3">
    <source>
        <dbReference type="Pfam" id="PF01073"/>
    </source>
</evidence>
<dbReference type="SUPFAM" id="SSF51735">
    <property type="entry name" value="NAD(P)-binding Rossmann-fold domains"/>
    <property type="match status" value="1"/>
</dbReference>
<dbReference type="AlphaFoldDB" id="A0A1P8WFM2"/>